<dbReference type="Gene3D" id="3.20.20.80">
    <property type="entry name" value="Glycosidases"/>
    <property type="match status" value="1"/>
</dbReference>
<dbReference type="GO" id="GO:0009341">
    <property type="term" value="C:beta-galactosidase complex"/>
    <property type="evidence" value="ECO:0007669"/>
    <property type="project" value="InterPro"/>
</dbReference>
<dbReference type="GO" id="GO:0030246">
    <property type="term" value="F:carbohydrate binding"/>
    <property type="evidence" value="ECO:0007669"/>
    <property type="project" value="InterPro"/>
</dbReference>
<evidence type="ECO:0000256" key="9">
    <source>
        <dbReference type="ARBA" id="ARBA00032230"/>
    </source>
</evidence>
<feature type="domain" description="Beta galactosidase small chain/" evidence="12">
    <location>
        <begin position="773"/>
        <end position="1048"/>
    </location>
</feature>
<dbReference type="Pfam" id="PF02929">
    <property type="entry name" value="Bgal_small_N"/>
    <property type="match status" value="1"/>
</dbReference>
<dbReference type="InterPro" id="IPR017853">
    <property type="entry name" value="GH"/>
</dbReference>
<comment type="similarity">
    <text evidence="3 10">Belongs to the glycosyl hydrolase 2 family.</text>
</comment>
<dbReference type="InterPro" id="IPR006102">
    <property type="entry name" value="Ig-like_GH2"/>
</dbReference>
<dbReference type="InterPro" id="IPR023232">
    <property type="entry name" value="Glyco_hydro_2_AS"/>
</dbReference>
<dbReference type="InterPro" id="IPR013783">
    <property type="entry name" value="Ig-like_fold"/>
</dbReference>
<evidence type="ECO:0000256" key="2">
    <source>
        <dbReference type="ARBA" id="ARBA00001913"/>
    </source>
</evidence>
<comment type="catalytic activity">
    <reaction evidence="1 10">
        <text>Hydrolysis of terminal non-reducing beta-D-galactose residues in beta-D-galactosides.</text>
        <dbReference type="EC" id="3.2.1.23"/>
    </reaction>
</comment>
<dbReference type="SUPFAM" id="SSF51445">
    <property type="entry name" value="(Trans)glycosidases"/>
    <property type="match status" value="1"/>
</dbReference>
<comment type="cofactor">
    <cofactor evidence="2">
        <name>Ca(2+)</name>
        <dbReference type="ChEBI" id="CHEBI:29108"/>
    </cofactor>
</comment>
<evidence type="ECO:0000256" key="8">
    <source>
        <dbReference type="ARBA" id="ARBA00023295"/>
    </source>
</evidence>
<evidence type="ECO:0000256" key="11">
    <source>
        <dbReference type="SAM" id="MobiDB-lite"/>
    </source>
</evidence>
<dbReference type="InterPro" id="IPR036156">
    <property type="entry name" value="Beta-gal/glucu_dom_sf"/>
</dbReference>
<dbReference type="PRINTS" id="PR00132">
    <property type="entry name" value="GLHYDRLASE2"/>
</dbReference>
<dbReference type="Gene3D" id="2.60.120.260">
    <property type="entry name" value="Galactose-binding domain-like"/>
    <property type="match status" value="1"/>
</dbReference>
<dbReference type="InterPro" id="IPR032312">
    <property type="entry name" value="LacZ_4"/>
</dbReference>
<dbReference type="InterPro" id="IPR006101">
    <property type="entry name" value="Glyco_hydro_2"/>
</dbReference>
<dbReference type="SUPFAM" id="SSF49785">
    <property type="entry name" value="Galactose-binding domain-like"/>
    <property type="match status" value="1"/>
</dbReference>
<dbReference type="InterPro" id="IPR004199">
    <property type="entry name" value="B-gal_small/dom_5"/>
</dbReference>
<keyword evidence="14" id="KW-1185">Reference proteome</keyword>
<evidence type="ECO:0000256" key="6">
    <source>
        <dbReference type="ARBA" id="ARBA00022801"/>
    </source>
</evidence>
<evidence type="ECO:0000256" key="5">
    <source>
        <dbReference type="ARBA" id="ARBA00012756"/>
    </source>
</evidence>
<dbReference type="GO" id="GO:0004565">
    <property type="term" value="F:beta-galactosidase activity"/>
    <property type="evidence" value="ECO:0007669"/>
    <property type="project" value="UniProtKB-EC"/>
</dbReference>
<evidence type="ECO:0000256" key="10">
    <source>
        <dbReference type="RuleBase" id="RU361154"/>
    </source>
</evidence>
<dbReference type="PANTHER" id="PTHR46323">
    <property type="entry name" value="BETA-GALACTOSIDASE"/>
    <property type="match status" value="1"/>
</dbReference>
<dbReference type="InterPro" id="IPR023230">
    <property type="entry name" value="Glyco_hydro_2_CS"/>
</dbReference>
<sequence>MRFAPRELICAVGFLFLSNSILRAQTTLPDWEDPEVISKNTERPRASFTPYATEEQALANAGNSPFIKSLNGTWKFKWVSHPSKVPADFFQPATSTAAWDDLPVPSNWQVVGAKENRPYDRPVFTNIKHPFEATPPRITADTNATGLYRTTFNVPADWAQRSLFLHFGGVQSACYVWLNGESLGYHEDGMTPFEFDISAKIQDGPNTLAVQVINWSDGSYLEDQDYWRLSGIFRDVYLLSAPPVHVSDFVVQTDLDDDYRNANLKVSVYAKNHSKESQYGYLLVTTLYDANGQKAIPTKAQTIGTLDPGGELPVRLEFPVTSPQKWSAETPYLYQLTMQIVGPDGQVMEAVSQPVGFREVKVKGGQLLVNGKPITIKGVNRHEFDPETGRVISRESMIRDITLMKQHNINAVRTSHYPNVEEWYDLCDRYGLYVVDEANIESHELWSKNIILADKPEWKTAFLARGKAMIERDKNHPSIIIWSLGNEAGNGANFVAMADYIRLADPTRPIHYEGRANYTPTSLSSFDIISVMYPSVQDMIELVKKDPERPLIVCEYAHGMGNSVGNLQEYWDVIEKYPTMQGGFIWDWVDQGLHAKTSQGRDYWNHINYIDGANAGDGLVNPDRTPQPEINEVKHVYQYVKFEVPDSILPGQKQIKLRNGYDFQALSPFKLVWTLQENGKPIQDGVVESLTAAAGQVQEVTIAYQIPADPSPGAEYFLNLSVQLKEKTLWAAMGHEVAGRQVRIMVPTGQLTEVSYAGNTPLRLTLTRGKGITLSGQQFAVSFDKKSARMSSFMYKGKELMKSGMYANFMRVPTDNDEGGGDKSYAARWRAAGLDSLQLMGSDLRVEKVNAHVYKVSLIKSLQGKAGGLLVSSLYTVYATGDVHLQTTFAPNGTWPPFARIGLQFEMPLSHDKVQWYGRGPYETYADRKSSAKVGLYAGTVDEQHFPYIMAQENGNKTDVRWMAVTNATGLGLLAISDSVFNVSVHNYTDKALLAAKKPGIPLAKDSATVVNLDLVQMGLGGDDSWSPRVHEAYQLPVKEYRYAFRLRPIDTADDIPALVHSSLPIFAKTMSPGMGTEATSEEGEEEAAVRPPVKKAPTRYYPKKKTYTKRK</sequence>
<evidence type="ECO:0000259" key="12">
    <source>
        <dbReference type="SMART" id="SM01038"/>
    </source>
</evidence>
<keyword evidence="6 10" id="KW-0378">Hydrolase</keyword>
<keyword evidence="7" id="KW-0106">Calcium</keyword>
<evidence type="ECO:0000256" key="3">
    <source>
        <dbReference type="ARBA" id="ARBA00007401"/>
    </source>
</evidence>
<dbReference type="InterPro" id="IPR014718">
    <property type="entry name" value="GH-type_carb-bd"/>
</dbReference>
<dbReference type="SMART" id="SM01038">
    <property type="entry name" value="Bgal_small_N"/>
    <property type="match status" value="1"/>
</dbReference>
<evidence type="ECO:0000313" key="13">
    <source>
        <dbReference type="EMBL" id="GHB67377.1"/>
    </source>
</evidence>
<dbReference type="GO" id="GO:0005990">
    <property type="term" value="P:lactose catabolic process"/>
    <property type="evidence" value="ECO:0007669"/>
    <property type="project" value="TreeGrafter"/>
</dbReference>
<name>A0A8J3G9Z1_9BACT</name>
<protein>
    <recommendedName>
        <fullName evidence="5 10">Beta-galactosidase</fullName>
        <ecNumber evidence="5 10">3.2.1.23</ecNumber>
    </recommendedName>
    <alternativeName>
        <fullName evidence="9 10">Lactase</fullName>
    </alternativeName>
</protein>
<dbReference type="PROSITE" id="PS00608">
    <property type="entry name" value="GLYCOSYL_HYDROL_F2_2"/>
    <property type="match status" value="1"/>
</dbReference>
<dbReference type="SUPFAM" id="SSF49303">
    <property type="entry name" value="beta-Galactosidase/glucuronidase domain"/>
    <property type="match status" value="2"/>
</dbReference>
<dbReference type="InterPro" id="IPR006104">
    <property type="entry name" value="Glyco_hydro_2_N"/>
</dbReference>
<gene>
    <name evidence="13" type="primary">lacZ</name>
    <name evidence="13" type="ORF">GCM10007390_20860</name>
</gene>
<dbReference type="Gene3D" id="2.70.98.10">
    <property type="match status" value="1"/>
</dbReference>
<dbReference type="InterPro" id="IPR011013">
    <property type="entry name" value="Gal_mutarotase_sf_dom"/>
</dbReference>
<dbReference type="Gene3D" id="2.60.40.10">
    <property type="entry name" value="Immunoglobulins"/>
    <property type="match status" value="2"/>
</dbReference>
<proteinExistence type="inferred from homology"/>
<accession>A0A8J3G9Z1</accession>
<dbReference type="InterPro" id="IPR006103">
    <property type="entry name" value="Glyco_hydro_2_cat"/>
</dbReference>
<dbReference type="PROSITE" id="PS00719">
    <property type="entry name" value="GLYCOSYL_HYDROL_F2_1"/>
    <property type="match status" value="1"/>
</dbReference>
<comment type="subunit">
    <text evidence="4">Monomer.</text>
</comment>
<evidence type="ECO:0000256" key="4">
    <source>
        <dbReference type="ARBA" id="ARBA00011245"/>
    </source>
</evidence>
<evidence type="ECO:0000256" key="1">
    <source>
        <dbReference type="ARBA" id="ARBA00001412"/>
    </source>
</evidence>
<dbReference type="InterPro" id="IPR008979">
    <property type="entry name" value="Galactose-bd-like_sf"/>
</dbReference>
<evidence type="ECO:0000313" key="14">
    <source>
        <dbReference type="Proteomes" id="UP000598271"/>
    </source>
</evidence>
<dbReference type="EC" id="3.2.1.23" evidence="5 10"/>
<dbReference type="InterPro" id="IPR050347">
    <property type="entry name" value="Bact_Beta-galactosidase"/>
</dbReference>
<evidence type="ECO:0000256" key="7">
    <source>
        <dbReference type="ARBA" id="ARBA00022837"/>
    </source>
</evidence>
<dbReference type="Proteomes" id="UP000598271">
    <property type="component" value="Unassembled WGS sequence"/>
</dbReference>
<dbReference type="PANTHER" id="PTHR46323:SF2">
    <property type="entry name" value="BETA-GALACTOSIDASE"/>
    <property type="match status" value="1"/>
</dbReference>
<dbReference type="EMBL" id="BMXF01000002">
    <property type="protein sequence ID" value="GHB67377.1"/>
    <property type="molecule type" value="Genomic_DNA"/>
</dbReference>
<organism evidence="13 14">
    <name type="scientific">Persicitalea jodogahamensis</name>
    <dbReference type="NCBI Taxonomy" id="402147"/>
    <lineage>
        <taxon>Bacteria</taxon>
        <taxon>Pseudomonadati</taxon>
        <taxon>Bacteroidota</taxon>
        <taxon>Cytophagia</taxon>
        <taxon>Cytophagales</taxon>
        <taxon>Spirosomataceae</taxon>
        <taxon>Persicitalea</taxon>
    </lineage>
</organism>
<dbReference type="Pfam" id="PF02836">
    <property type="entry name" value="Glyco_hydro_2_C"/>
    <property type="match status" value="1"/>
</dbReference>
<reference evidence="13 14" key="1">
    <citation type="journal article" date="2014" name="Int. J. Syst. Evol. Microbiol.">
        <title>Complete genome sequence of Corynebacterium casei LMG S-19264T (=DSM 44701T), isolated from a smear-ripened cheese.</title>
        <authorList>
            <consortium name="US DOE Joint Genome Institute (JGI-PGF)"/>
            <person name="Walter F."/>
            <person name="Albersmeier A."/>
            <person name="Kalinowski J."/>
            <person name="Ruckert C."/>
        </authorList>
    </citation>
    <scope>NUCLEOTIDE SEQUENCE [LARGE SCALE GENOMIC DNA]</scope>
    <source>
        <strain evidence="13 14">KCTC 12866</strain>
    </source>
</reference>
<dbReference type="Pfam" id="PF02837">
    <property type="entry name" value="Glyco_hydro_2_N"/>
    <property type="match status" value="1"/>
</dbReference>
<dbReference type="Pfam" id="PF16353">
    <property type="entry name" value="LacZ_4"/>
    <property type="match status" value="1"/>
</dbReference>
<keyword evidence="8 10" id="KW-0326">Glycosidase</keyword>
<comment type="caution">
    <text evidence="13">The sequence shown here is derived from an EMBL/GenBank/DDBJ whole genome shotgun (WGS) entry which is preliminary data.</text>
</comment>
<dbReference type="RefSeq" id="WP_189564390.1">
    <property type="nucleotide sequence ID" value="NZ_BMXF01000002.1"/>
</dbReference>
<dbReference type="AlphaFoldDB" id="A0A8J3G9Z1"/>
<dbReference type="SUPFAM" id="SSF74650">
    <property type="entry name" value="Galactose mutarotase-like"/>
    <property type="match status" value="1"/>
</dbReference>
<dbReference type="Pfam" id="PF00703">
    <property type="entry name" value="Glyco_hydro_2"/>
    <property type="match status" value="1"/>
</dbReference>
<feature type="region of interest" description="Disordered" evidence="11">
    <location>
        <begin position="1071"/>
        <end position="1097"/>
    </location>
</feature>